<evidence type="ECO:0000259" key="2">
    <source>
        <dbReference type="PROSITE" id="PS50208"/>
    </source>
</evidence>
<dbReference type="Pfam" id="PF01344">
    <property type="entry name" value="Kelch_1"/>
    <property type="match status" value="1"/>
</dbReference>
<protein>
    <recommendedName>
        <fullName evidence="2">Caspase family p20 domain-containing protein</fullName>
    </recommendedName>
</protein>
<dbReference type="InterPro" id="IPR029030">
    <property type="entry name" value="Caspase-like_dom_sf"/>
</dbReference>
<feature type="region of interest" description="Disordered" evidence="1">
    <location>
        <begin position="549"/>
        <end position="578"/>
    </location>
</feature>
<gene>
    <name evidence="3" type="ORF">RFI_12165</name>
</gene>
<proteinExistence type="predicted"/>
<dbReference type="AlphaFoldDB" id="X6NGF3"/>
<dbReference type="EMBL" id="ASPP01008827">
    <property type="protein sequence ID" value="ETO24978.1"/>
    <property type="molecule type" value="Genomic_DNA"/>
</dbReference>
<dbReference type="GO" id="GO:0004197">
    <property type="term" value="F:cysteine-type endopeptidase activity"/>
    <property type="evidence" value="ECO:0007669"/>
    <property type="project" value="InterPro"/>
</dbReference>
<dbReference type="Gene3D" id="2.120.10.80">
    <property type="entry name" value="Kelch-type beta propeller"/>
    <property type="match status" value="1"/>
</dbReference>
<feature type="region of interest" description="Disordered" evidence="1">
    <location>
        <begin position="508"/>
        <end position="537"/>
    </location>
</feature>
<dbReference type="InterPro" id="IPR001309">
    <property type="entry name" value="Pept_C14_p20"/>
</dbReference>
<feature type="compositionally biased region" description="Basic and acidic residues" evidence="1">
    <location>
        <begin position="566"/>
        <end position="575"/>
    </location>
</feature>
<dbReference type="Pfam" id="PF00656">
    <property type="entry name" value="Peptidase_C14"/>
    <property type="match status" value="1"/>
</dbReference>
<dbReference type="SUPFAM" id="SSF52129">
    <property type="entry name" value="Caspase-like"/>
    <property type="match status" value="1"/>
</dbReference>
<feature type="compositionally biased region" description="Basic and acidic residues" evidence="1">
    <location>
        <begin position="508"/>
        <end position="531"/>
    </location>
</feature>
<feature type="domain" description="Caspase family p20" evidence="2">
    <location>
        <begin position="788"/>
        <end position="923"/>
    </location>
</feature>
<reference evidence="3 4" key="1">
    <citation type="journal article" date="2013" name="Curr. Biol.">
        <title>The Genome of the Foraminiferan Reticulomyxa filosa.</title>
        <authorList>
            <person name="Glockner G."/>
            <person name="Hulsmann N."/>
            <person name="Schleicher M."/>
            <person name="Noegel A.A."/>
            <person name="Eichinger L."/>
            <person name="Gallinger C."/>
            <person name="Pawlowski J."/>
            <person name="Sierra R."/>
            <person name="Euteneuer U."/>
            <person name="Pillet L."/>
            <person name="Moustafa A."/>
            <person name="Platzer M."/>
            <person name="Groth M."/>
            <person name="Szafranski K."/>
            <person name="Schliwa M."/>
        </authorList>
    </citation>
    <scope>NUCLEOTIDE SEQUENCE [LARGE SCALE GENOMIC DNA]</scope>
</reference>
<dbReference type="SUPFAM" id="SSF50965">
    <property type="entry name" value="Galactose oxidase, central domain"/>
    <property type="match status" value="1"/>
</dbReference>
<dbReference type="InterPro" id="IPR011600">
    <property type="entry name" value="Pept_C14_caspase"/>
</dbReference>
<dbReference type="PROSITE" id="PS50208">
    <property type="entry name" value="CASPASE_P20"/>
    <property type="match status" value="1"/>
</dbReference>
<dbReference type="GO" id="GO:0006508">
    <property type="term" value="P:proteolysis"/>
    <property type="evidence" value="ECO:0007669"/>
    <property type="project" value="InterPro"/>
</dbReference>
<name>X6NGF3_RETFI</name>
<dbReference type="InterPro" id="IPR011043">
    <property type="entry name" value="Gal_Oxase/kelch_b-propeller"/>
</dbReference>
<feature type="region of interest" description="Disordered" evidence="1">
    <location>
        <begin position="471"/>
        <end position="494"/>
    </location>
</feature>
<keyword evidence="4" id="KW-1185">Reference proteome</keyword>
<accession>X6NGF3</accession>
<sequence>MFIQDGLEIHNKNLLIFVWYNTAKKMFVVKILDFLNAKHTFSTIFLVLSQSLLLAFVTLFFEEKLLDKDQLPSTKYNLLQQFYVQFVLFEKGNFSTEEKILNMDTQDPFQRLAPLPVPLLQSQCVFHKHEILICGSFQSNNCYSYDEITNEYKSIYPFPKDILLAGHYVIKLMKNNDPNETTLLSFGGVYKHALVMRYSDQQSRGSKSAKDFGQWLPFTGKFRRSVVLGRKPDDYNGVRAVLGGSNNHLLFITYSPKNIDVFDLNKFQYVKHGTLPTDDNSICYHCFVLNTDNRLAKNKKTEMTLFCRKTGLSIEYDETNNEFTFQKLQVCSTIQPFNGYGCVRINDAILFFGGWDALSAPTDAVHVYSISKGEWTKAKYTLPIALSGCMAILNEDRTHVHVLGGYDGEESIYTHLRTAVGVWVEDEDMQDTEIEHSSTIPRPLVDASLLRALNSFSVVLNHAQPTLHSNEVTRSGSFDEHNDLPFSSSQDYGDDDDILAILKMTAEEEQKRKEQDQQREQEQRQEQKQGQEPEQSLQQDYMREDFEWEDTQSDLGSNQSEQSNEQEQKNEKNNDEELELNEEAYVKRKKWMVWWKERNENDKQEMIGKFEQLPREDFRTWLLTKSKWKNDLKDVNINTICVAIQSYIIYRPPEEVCLEKIQINTFSLCFLFSMQNLILLCIFKDFLNDINFIFFLQLTINNKQKSTKLKELTFKELLRQSYHNLEDVDYENIHLMNLKLKIVDMSDQVIGSDEDLLRAFEKEELSFKVVWNAAAQAASTTGTQKLMKKALVIMVGISEYSESGGWPSLKNVKDKDIKNFKDLFEKELKFTFVCNDSEKMTQEDVKDFVEGTIISHKLRKNANNYDGLIMVICGHGDDGNVLVTSEGKSVSIDEIRNAFNCHRMKSFQEFPKIFIVDACRGRNTPKAHQVIFRGKEEHVTQQQYYGHNDDGF</sequence>
<dbReference type="InterPro" id="IPR006652">
    <property type="entry name" value="Kelch_1"/>
</dbReference>
<organism evidence="3 4">
    <name type="scientific">Reticulomyxa filosa</name>
    <dbReference type="NCBI Taxonomy" id="46433"/>
    <lineage>
        <taxon>Eukaryota</taxon>
        <taxon>Sar</taxon>
        <taxon>Rhizaria</taxon>
        <taxon>Retaria</taxon>
        <taxon>Foraminifera</taxon>
        <taxon>Monothalamids</taxon>
        <taxon>Reticulomyxidae</taxon>
        <taxon>Reticulomyxa</taxon>
    </lineage>
</organism>
<evidence type="ECO:0000313" key="4">
    <source>
        <dbReference type="Proteomes" id="UP000023152"/>
    </source>
</evidence>
<evidence type="ECO:0000313" key="3">
    <source>
        <dbReference type="EMBL" id="ETO24978.1"/>
    </source>
</evidence>
<dbReference type="InterPro" id="IPR015915">
    <property type="entry name" value="Kelch-typ_b-propeller"/>
</dbReference>
<evidence type="ECO:0000256" key="1">
    <source>
        <dbReference type="SAM" id="MobiDB-lite"/>
    </source>
</evidence>
<dbReference type="Gene3D" id="3.40.50.1460">
    <property type="match status" value="1"/>
</dbReference>
<comment type="caution">
    <text evidence="3">The sequence shown here is derived from an EMBL/GenBank/DDBJ whole genome shotgun (WGS) entry which is preliminary data.</text>
</comment>
<dbReference type="Proteomes" id="UP000023152">
    <property type="component" value="Unassembled WGS sequence"/>
</dbReference>